<dbReference type="GO" id="GO:0042545">
    <property type="term" value="P:cell wall modification"/>
    <property type="evidence" value="ECO:0007669"/>
    <property type="project" value="UniProtKB-UniRule"/>
</dbReference>
<dbReference type="EnsemblPlants" id="Pp3c25_760V3.2">
    <property type="protein sequence ID" value="Pp3c25_760V3.2"/>
    <property type="gene ID" value="Pp3c25_760"/>
</dbReference>
<dbReference type="Pfam" id="PF01095">
    <property type="entry name" value="Pectinesterase"/>
    <property type="match status" value="1"/>
</dbReference>
<dbReference type="EnsemblPlants" id="Pp3c25_760V3.1">
    <property type="protein sequence ID" value="Pp3c25_760V3.1"/>
    <property type="gene ID" value="Pp3c25_760"/>
</dbReference>
<evidence type="ECO:0000313" key="16">
    <source>
        <dbReference type="Proteomes" id="UP000006727"/>
    </source>
</evidence>
<dbReference type="PANTHER" id="PTHR31321:SF57">
    <property type="entry name" value="PECTINESTERASE 53-RELATED"/>
    <property type="match status" value="1"/>
</dbReference>
<dbReference type="PaxDb" id="3218-PP1S215_36V6.1"/>
<sequence length="375" mass="40798">MAISRAALLCTLVLATGFFLTVSSQTVPTPEEDFDAWIARNQAKYEAQNSESTVLDTQTLPGGDFSVEATPSPPQEATCIRTVGKKGSGAKYTKVKAAIKSIPKGNSVRCVIRIAKGFYKEKIEIPKDKPYITIEGAGAGVTILSYGDTAEEAGSTSQSASFAVMSDYFVAKDLTFENSSPPPPGGAVGQQAVAFRIEGDKAQFYRVAFLGAQDTLYDKQGRHYFKDCYIQGSIDFVFGNGQSYYETCHLHSIANPGSGSLTAQKKMTKAETSGFSFVRCNVTGNGPIYIGRAWGPYSRVVLLYTDISAPIIPAGWYNWGDPAREKTVYYGQYKCTGVGADTKGRVNWSKELTDAQARPFLSWNFVDGNQWIGKY</sequence>
<comment type="similarity">
    <text evidence="4">Belongs to the pectinesterase family.</text>
</comment>
<evidence type="ECO:0000256" key="6">
    <source>
        <dbReference type="ARBA" id="ARBA00022525"/>
    </source>
</evidence>
<dbReference type="InterPro" id="IPR011050">
    <property type="entry name" value="Pectin_lyase_fold/virulence"/>
</dbReference>
<dbReference type="InterPro" id="IPR033131">
    <property type="entry name" value="Pectinesterase_Asp_AS"/>
</dbReference>
<evidence type="ECO:0000256" key="8">
    <source>
        <dbReference type="ARBA" id="ARBA00022801"/>
    </source>
</evidence>
<keyword evidence="6" id="KW-0964">Secreted</keyword>
<evidence type="ECO:0000313" key="14">
    <source>
        <dbReference type="EMBL" id="PNR27270.1"/>
    </source>
</evidence>
<evidence type="ECO:0000259" key="13">
    <source>
        <dbReference type="Pfam" id="PF01095"/>
    </source>
</evidence>
<name>A0A2K1IDC6_PHYPA</name>
<keyword evidence="8 12" id="KW-0378">Hydrolase</keyword>
<comment type="pathway">
    <text evidence="3 12">Glycan metabolism; pectin degradation; 2-dehydro-3-deoxy-D-gluconate from pectin: step 1/5.</text>
</comment>
<evidence type="ECO:0000256" key="5">
    <source>
        <dbReference type="ARBA" id="ARBA00013229"/>
    </source>
</evidence>
<dbReference type="GO" id="GO:0030599">
    <property type="term" value="F:pectinesterase activity"/>
    <property type="evidence" value="ECO:0000318"/>
    <property type="project" value="GO_Central"/>
</dbReference>
<dbReference type="PANTHER" id="PTHR31321">
    <property type="entry name" value="ACYL-COA THIOESTER HYDROLASE YBHC-RELATED"/>
    <property type="match status" value="1"/>
</dbReference>
<dbReference type="OMA" id="WLLCLES"/>
<reference evidence="14 16" key="2">
    <citation type="journal article" date="2018" name="Plant J.">
        <title>The Physcomitrella patens chromosome-scale assembly reveals moss genome structure and evolution.</title>
        <authorList>
            <person name="Lang D."/>
            <person name="Ullrich K.K."/>
            <person name="Murat F."/>
            <person name="Fuchs J."/>
            <person name="Jenkins J."/>
            <person name="Haas F.B."/>
            <person name="Piednoel M."/>
            <person name="Gundlach H."/>
            <person name="Van Bel M."/>
            <person name="Meyberg R."/>
            <person name="Vives C."/>
            <person name="Morata J."/>
            <person name="Symeonidi A."/>
            <person name="Hiss M."/>
            <person name="Muchero W."/>
            <person name="Kamisugi Y."/>
            <person name="Saleh O."/>
            <person name="Blanc G."/>
            <person name="Decker E.L."/>
            <person name="van Gessel N."/>
            <person name="Grimwood J."/>
            <person name="Hayes R.D."/>
            <person name="Graham S.W."/>
            <person name="Gunter L.E."/>
            <person name="McDaniel S.F."/>
            <person name="Hoernstein S.N.W."/>
            <person name="Larsson A."/>
            <person name="Li F.W."/>
            <person name="Perroud P.F."/>
            <person name="Phillips J."/>
            <person name="Ranjan P."/>
            <person name="Rokshar D.S."/>
            <person name="Rothfels C.J."/>
            <person name="Schneider L."/>
            <person name="Shu S."/>
            <person name="Stevenson D.W."/>
            <person name="Thummler F."/>
            <person name="Tillich M."/>
            <person name="Villarreal Aguilar J.C."/>
            <person name="Widiez T."/>
            <person name="Wong G.K."/>
            <person name="Wymore A."/>
            <person name="Zhang Y."/>
            <person name="Zimmer A.D."/>
            <person name="Quatrano R.S."/>
            <person name="Mayer K.F.X."/>
            <person name="Goodstein D."/>
            <person name="Casacuberta J.M."/>
            <person name="Vandepoele K."/>
            <person name="Reski R."/>
            <person name="Cuming A.C."/>
            <person name="Tuskan G.A."/>
            <person name="Maumus F."/>
            <person name="Salse J."/>
            <person name="Schmutz J."/>
            <person name="Rensing S.A."/>
        </authorList>
    </citation>
    <scope>NUCLEOTIDE SEQUENCE [LARGE SCALE GENOMIC DNA]</scope>
    <source>
        <strain evidence="15 16">cv. Gransden 2004</strain>
    </source>
</reference>
<reference evidence="14 16" key="1">
    <citation type="journal article" date="2008" name="Science">
        <title>The Physcomitrella genome reveals evolutionary insights into the conquest of land by plants.</title>
        <authorList>
            <person name="Rensing S."/>
            <person name="Lang D."/>
            <person name="Zimmer A."/>
            <person name="Terry A."/>
            <person name="Salamov A."/>
            <person name="Shapiro H."/>
            <person name="Nishiyama T."/>
            <person name="Perroud P.-F."/>
            <person name="Lindquist E."/>
            <person name="Kamisugi Y."/>
            <person name="Tanahashi T."/>
            <person name="Sakakibara K."/>
            <person name="Fujita T."/>
            <person name="Oishi K."/>
            <person name="Shin-I T."/>
            <person name="Kuroki Y."/>
            <person name="Toyoda A."/>
            <person name="Suzuki Y."/>
            <person name="Hashimoto A."/>
            <person name="Yamaguchi K."/>
            <person name="Sugano A."/>
            <person name="Kohara Y."/>
            <person name="Fujiyama A."/>
            <person name="Anterola A."/>
            <person name="Aoki S."/>
            <person name="Ashton N."/>
            <person name="Barbazuk W.B."/>
            <person name="Barker E."/>
            <person name="Bennetzen J."/>
            <person name="Bezanilla M."/>
            <person name="Blankenship R."/>
            <person name="Cho S.H."/>
            <person name="Dutcher S."/>
            <person name="Estelle M."/>
            <person name="Fawcett J.A."/>
            <person name="Gundlach H."/>
            <person name="Hanada K."/>
            <person name="Heyl A."/>
            <person name="Hicks K.A."/>
            <person name="Hugh J."/>
            <person name="Lohr M."/>
            <person name="Mayer K."/>
            <person name="Melkozernov A."/>
            <person name="Murata T."/>
            <person name="Nelson D."/>
            <person name="Pils B."/>
            <person name="Prigge M."/>
            <person name="Reiss B."/>
            <person name="Renner T."/>
            <person name="Rombauts S."/>
            <person name="Rushton P."/>
            <person name="Sanderfoot A."/>
            <person name="Schween G."/>
            <person name="Shiu S.-H."/>
            <person name="Stueber K."/>
            <person name="Theodoulou F.L."/>
            <person name="Tu H."/>
            <person name="Van de Peer Y."/>
            <person name="Verrier P.J."/>
            <person name="Waters E."/>
            <person name="Wood A."/>
            <person name="Yang L."/>
            <person name="Cove D."/>
            <person name="Cuming A."/>
            <person name="Hasebe M."/>
            <person name="Lucas S."/>
            <person name="Mishler D.B."/>
            <person name="Reski R."/>
            <person name="Grigoriev I."/>
            <person name="Quatrano R.S."/>
            <person name="Boore J.L."/>
        </authorList>
    </citation>
    <scope>NUCLEOTIDE SEQUENCE [LARGE SCALE GENOMIC DNA]</scope>
    <source>
        <strain evidence="15 16">cv. Gransden 2004</strain>
    </source>
</reference>
<keyword evidence="7 12" id="KW-0732">Signal</keyword>
<evidence type="ECO:0000256" key="7">
    <source>
        <dbReference type="ARBA" id="ARBA00022729"/>
    </source>
</evidence>
<dbReference type="RefSeq" id="XP_024365557.1">
    <property type="nucleotide sequence ID" value="XM_024509789.2"/>
</dbReference>
<evidence type="ECO:0000256" key="9">
    <source>
        <dbReference type="ARBA" id="ARBA00023085"/>
    </source>
</evidence>
<keyword evidence="16" id="KW-1185">Reference proteome</keyword>
<feature type="chain" id="PRO_5044515064" description="Pectinesterase" evidence="12">
    <location>
        <begin position="25"/>
        <end position="375"/>
    </location>
</feature>
<evidence type="ECO:0000256" key="3">
    <source>
        <dbReference type="ARBA" id="ARBA00005184"/>
    </source>
</evidence>
<comment type="catalytic activity">
    <reaction evidence="10 12">
        <text>[(1-&gt;4)-alpha-D-galacturonosyl methyl ester](n) + n H2O = [(1-&gt;4)-alpha-D-galacturonosyl](n) + n methanol + n H(+)</text>
        <dbReference type="Rhea" id="RHEA:22380"/>
        <dbReference type="Rhea" id="RHEA-COMP:14570"/>
        <dbReference type="Rhea" id="RHEA-COMP:14573"/>
        <dbReference type="ChEBI" id="CHEBI:15377"/>
        <dbReference type="ChEBI" id="CHEBI:15378"/>
        <dbReference type="ChEBI" id="CHEBI:17790"/>
        <dbReference type="ChEBI" id="CHEBI:140522"/>
        <dbReference type="ChEBI" id="CHEBI:140523"/>
        <dbReference type="EC" id="3.1.1.11"/>
    </reaction>
</comment>
<comment type="subcellular location">
    <subcellularLocation>
        <location evidence="1">Cell envelope</location>
    </subcellularLocation>
    <subcellularLocation>
        <location evidence="2">Secreted</location>
    </subcellularLocation>
</comment>
<dbReference type="EC" id="3.1.1.11" evidence="5 12"/>
<evidence type="ECO:0000256" key="1">
    <source>
        <dbReference type="ARBA" id="ARBA00004196"/>
    </source>
</evidence>
<gene>
    <name evidence="15" type="primary">LOC112277451</name>
    <name evidence="14" type="ORF">PHYPA_029422</name>
</gene>
<dbReference type="AlphaFoldDB" id="A0A2K1IDC6"/>
<dbReference type="Gene3D" id="2.160.20.10">
    <property type="entry name" value="Single-stranded right-handed beta-helix, Pectin lyase-like"/>
    <property type="match status" value="1"/>
</dbReference>
<dbReference type="SMR" id="A0A2K1IDC6"/>
<dbReference type="SUPFAM" id="SSF51126">
    <property type="entry name" value="Pectin lyase-like"/>
    <property type="match status" value="1"/>
</dbReference>
<dbReference type="InterPro" id="IPR000070">
    <property type="entry name" value="Pectinesterase_cat"/>
</dbReference>
<evidence type="ECO:0000313" key="15">
    <source>
        <dbReference type="EnsemblPlants" id="Pp3c25_760V3.1"/>
    </source>
</evidence>
<dbReference type="Gramene" id="Pp3c25_760V3.1">
    <property type="protein sequence ID" value="Pp3c25_760V3.1"/>
    <property type="gene ID" value="Pp3c25_760"/>
</dbReference>
<dbReference type="InterPro" id="IPR012334">
    <property type="entry name" value="Pectin_lyas_fold"/>
</dbReference>
<dbReference type="PROSITE" id="PS00503">
    <property type="entry name" value="PECTINESTERASE_2"/>
    <property type="match status" value="1"/>
</dbReference>
<evidence type="ECO:0000256" key="2">
    <source>
        <dbReference type="ARBA" id="ARBA00004613"/>
    </source>
</evidence>
<feature type="active site" evidence="11">
    <location>
        <position position="235"/>
    </location>
</feature>
<dbReference type="Gramene" id="Pp3c25_760V3.2">
    <property type="protein sequence ID" value="Pp3c25_760V3.2"/>
    <property type="gene ID" value="Pp3c25_760"/>
</dbReference>
<evidence type="ECO:0000256" key="4">
    <source>
        <dbReference type="ARBA" id="ARBA00008891"/>
    </source>
</evidence>
<feature type="domain" description="Pectinesterase catalytic" evidence="13">
    <location>
        <begin position="82"/>
        <end position="369"/>
    </location>
</feature>
<dbReference type="OrthoDB" id="2019149at2759"/>
<dbReference type="GeneID" id="112277451"/>
<reference evidence="15" key="3">
    <citation type="submission" date="2020-12" db="UniProtKB">
        <authorList>
            <consortium name="EnsemblPlants"/>
        </authorList>
    </citation>
    <scope>IDENTIFICATION</scope>
</reference>
<dbReference type="Proteomes" id="UP000006727">
    <property type="component" value="Chromosome 25"/>
</dbReference>
<dbReference type="UniPathway" id="UPA00545">
    <property type="reaction ID" value="UER00823"/>
</dbReference>
<dbReference type="FunFam" id="2.160.20.10:FF:000008">
    <property type="entry name" value="Pectinesterase"/>
    <property type="match status" value="1"/>
</dbReference>
<dbReference type="GO" id="GO:0005576">
    <property type="term" value="C:extracellular region"/>
    <property type="evidence" value="ECO:0007669"/>
    <property type="project" value="UniProtKB-SubCell"/>
</dbReference>
<accession>A0A2K1IDC6</accession>
<protein>
    <recommendedName>
        <fullName evidence="5 12">Pectinesterase</fullName>
        <ecNumber evidence="5 12">3.1.1.11</ecNumber>
    </recommendedName>
</protein>
<evidence type="ECO:0000256" key="11">
    <source>
        <dbReference type="PROSITE-ProRule" id="PRU10040"/>
    </source>
</evidence>
<feature type="signal peptide" evidence="12">
    <location>
        <begin position="1"/>
        <end position="24"/>
    </location>
</feature>
<evidence type="ECO:0000256" key="10">
    <source>
        <dbReference type="ARBA" id="ARBA00047928"/>
    </source>
</evidence>
<dbReference type="STRING" id="3218.A0A2K1IDC6"/>
<evidence type="ECO:0000256" key="12">
    <source>
        <dbReference type="RuleBase" id="RU000589"/>
    </source>
</evidence>
<dbReference type="GO" id="GO:0045490">
    <property type="term" value="P:pectin catabolic process"/>
    <property type="evidence" value="ECO:0000318"/>
    <property type="project" value="GO_Central"/>
</dbReference>
<organism evidence="14">
    <name type="scientific">Physcomitrium patens</name>
    <name type="common">Spreading-leaved earth moss</name>
    <name type="synonym">Physcomitrella patens</name>
    <dbReference type="NCBI Taxonomy" id="3218"/>
    <lineage>
        <taxon>Eukaryota</taxon>
        <taxon>Viridiplantae</taxon>
        <taxon>Streptophyta</taxon>
        <taxon>Embryophyta</taxon>
        <taxon>Bryophyta</taxon>
        <taxon>Bryophytina</taxon>
        <taxon>Bryopsida</taxon>
        <taxon>Funariidae</taxon>
        <taxon>Funariales</taxon>
        <taxon>Funariaceae</taxon>
        <taxon>Physcomitrium</taxon>
    </lineage>
</organism>
<keyword evidence="9 12" id="KW-0063">Aspartyl esterase</keyword>
<proteinExistence type="inferred from homology"/>
<dbReference type="EMBL" id="ABEU02000025">
    <property type="protein sequence ID" value="PNR27270.1"/>
    <property type="molecule type" value="Genomic_DNA"/>
</dbReference>